<proteinExistence type="predicted"/>
<sequence length="79" mass="9343">MGNMSHRGEMPQQPILEIELFDVWGIDFMGPFPLYDGHLYILLAVEYVSSGLKLYNMRRTMHDSQQILEKEHHHAIWET</sequence>
<dbReference type="OrthoDB" id="1739170at2759"/>
<accession>A0A5A7V953</accession>
<gene>
    <name evidence="1" type="ORF">E6C27_scaffold154G002220</name>
</gene>
<reference evidence="1 2" key="1">
    <citation type="submission" date="2019-08" db="EMBL/GenBank/DDBJ databases">
        <title>Draft genome sequences of two oriental melons (Cucumis melo L. var makuwa).</title>
        <authorList>
            <person name="Kwon S.-Y."/>
        </authorList>
    </citation>
    <scope>NUCLEOTIDE SEQUENCE [LARGE SCALE GENOMIC DNA]</scope>
    <source>
        <strain evidence="2">cv. SW 3</strain>
        <tissue evidence="1">Leaf</tissue>
    </source>
</reference>
<comment type="caution">
    <text evidence="1">The sequence shown here is derived from an EMBL/GenBank/DDBJ whole genome shotgun (WGS) entry which is preliminary data.</text>
</comment>
<evidence type="ECO:0000313" key="2">
    <source>
        <dbReference type="Proteomes" id="UP000321393"/>
    </source>
</evidence>
<organism evidence="1 2">
    <name type="scientific">Cucumis melo var. makuwa</name>
    <name type="common">Oriental melon</name>
    <dbReference type="NCBI Taxonomy" id="1194695"/>
    <lineage>
        <taxon>Eukaryota</taxon>
        <taxon>Viridiplantae</taxon>
        <taxon>Streptophyta</taxon>
        <taxon>Embryophyta</taxon>
        <taxon>Tracheophyta</taxon>
        <taxon>Spermatophyta</taxon>
        <taxon>Magnoliopsida</taxon>
        <taxon>eudicotyledons</taxon>
        <taxon>Gunneridae</taxon>
        <taxon>Pentapetalae</taxon>
        <taxon>rosids</taxon>
        <taxon>fabids</taxon>
        <taxon>Cucurbitales</taxon>
        <taxon>Cucurbitaceae</taxon>
        <taxon>Benincaseae</taxon>
        <taxon>Cucumis</taxon>
    </lineage>
</organism>
<evidence type="ECO:0000313" key="1">
    <source>
        <dbReference type="EMBL" id="KAA0062415.1"/>
    </source>
</evidence>
<dbReference type="InterPro" id="IPR052160">
    <property type="entry name" value="Gypsy_RT_Integrase-like"/>
</dbReference>
<dbReference type="PANTHER" id="PTHR47266">
    <property type="entry name" value="ENDONUCLEASE-RELATED"/>
    <property type="match status" value="1"/>
</dbReference>
<dbReference type="AlphaFoldDB" id="A0A5A7V953"/>
<dbReference type="GO" id="GO:0003676">
    <property type="term" value="F:nucleic acid binding"/>
    <property type="evidence" value="ECO:0007669"/>
    <property type="project" value="InterPro"/>
</dbReference>
<protein>
    <submittedName>
        <fullName evidence="1">Pol polyprotein</fullName>
    </submittedName>
</protein>
<dbReference type="InterPro" id="IPR036397">
    <property type="entry name" value="RNaseH_sf"/>
</dbReference>
<dbReference type="Gene3D" id="3.30.420.10">
    <property type="entry name" value="Ribonuclease H-like superfamily/Ribonuclease H"/>
    <property type="match status" value="1"/>
</dbReference>
<name>A0A5A7V953_CUCMM</name>
<dbReference type="Proteomes" id="UP000321393">
    <property type="component" value="Unassembled WGS sequence"/>
</dbReference>
<dbReference type="EMBL" id="SSTE01004583">
    <property type="protein sequence ID" value="KAA0062415.1"/>
    <property type="molecule type" value="Genomic_DNA"/>
</dbReference>
<dbReference type="SUPFAM" id="SSF53098">
    <property type="entry name" value="Ribonuclease H-like"/>
    <property type="match status" value="1"/>
</dbReference>
<dbReference type="InterPro" id="IPR012337">
    <property type="entry name" value="RNaseH-like_sf"/>
</dbReference>